<dbReference type="EMBL" id="BGPR01002504">
    <property type="protein sequence ID" value="GBM74562.1"/>
    <property type="molecule type" value="Genomic_DNA"/>
</dbReference>
<comment type="caution">
    <text evidence="1">The sequence shown here is derived from an EMBL/GenBank/DDBJ whole genome shotgun (WGS) entry which is preliminary data.</text>
</comment>
<dbReference type="OrthoDB" id="6418862at2759"/>
<organism evidence="1 2">
    <name type="scientific">Araneus ventricosus</name>
    <name type="common">Orbweaver spider</name>
    <name type="synonym">Epeira ventricosa</name>
    <dbReference type="NCBI Taxonomy" id="182803"/>
    <lineage>
        <taxon>Eukaryota</taxon>
        <taxon>Metazoa</taxon>
        <taxon>Ecdysozoa</taxon>
        <taxon>Arthropoda</taxon>
        <taxon>Chelicerata</taxon>
        <taxon>Arachnida</taxon>
        <taxon>Araneae</taxon>
        <taxon>Araneomorphae</taxon>
        <taxon>Entelegynae</taxon>
        <taxon>Araneoidea</taxon>
        <taxon>Araneidae</taxon>
        <taxon>Araneus</taxon>
    </lineage>
</organism>
<protein>
    <submittedName>
        <fullName evidence="1">Uncharacterized protein</fullName>
    </submittedName>
</protein>
<keyword evidence="2" id="KW-1185">Reference proteome</keyword>
<evidence type="ECO:0000313" key="1">
    <source>
        <dbReference type="EMBL" id="GBM74562.1"/>
    </source>
</evidence>
<gene>
    <name evidence="1" type="ORF">AVEN_184368_1</name>
</gene>
<reference evidence="1 2" key="1">
    <citation type="journal article" date="2019" name="Sci. Rep.">
        <title>Orb-weaving spider Araneus ventricosus genome elucidates the spidroin gene catalogue.</title>
        <authorList>
            <person name="Kono N."/>
            <person name="Nakamura H."/>
            <person name="Ohtoshi R."/>
            <person name="Moran D.A.P."/>
            <person name="Shinohara A."/>
            <person name="Yoshida Y."/>
            <person name="Fujiwara M."/>
            <person name="Mori M."/>
            <person name="Tomita M."/>
            <person name="Arakawa K."/>
        </authorList>
    </citation>
    <scope>NUCLEOTIDE SEQUENCE [LARGE SCALE GENOMIC DNA]</scope>
</reference>
<accession>A0A4Y2IAV6</accession>
<sequence>MRHVDALSRNAAYMVTRSHCEITRKIATAQEAEESLHLLKTLVKKGLRDDNLIRENVLYLQVGGRELIVVSEAMEFEIILGIHNK</sequence>
<evidence type="ECO:0000313" key="2">
    <source>
        <dbReference type="Proteomes" id="UP000499080"/>
    </source>
</evidence>
<dbReference type="Proteomes" id="UP000499080">
    <property type="component" value="Unassembled WGS sequence"/>
</dbReference>
<proteinExistence type="predicted"/>
<dbReference type="AlphaFoldDB" id="A0A4Y2IAV6"/>
<name>A0A4Y2IAV6_ARAVE</name>